<comment type="caution">
    <text evidence="12">The sequence shown here is derived from an EMBL/GenBank/DDBJ whole genome shotgun (WGS) entry which is preliminary data.</text>
</comment>
<dbReference type="InterPro" id="IPR027470">
    <property type="entry name" value="Cation_efflux_CTD"/>
</dbReference>
<evidence type="ECO:0000256" key="6">
    <source>
        <dbReference type="ARBA" id="ARBA00022989"/>
    </source>
</evidence>
<accession>A0A246GII6</accession>
<evidence type="ECO:0000256" key="4">
    <source>
        <dbReference type="ARBA" id="ARBA00022692"/>
    </source>
</evidence>
<feature type="transmembrane region" description="Helical" evidence="9">
    <location>
        <begin position="154"/>
        <end position="174"/>
    </location>
</feature>
<dbReference type="InterPro" id="IPR036837">
    <property type="entry name" value="Cation_efflux_CTD_sf"/>
</dbReference>
<reference evidence="12 13" key="1">
    <citation type="journal article" date="2017" name="Infect. Genet. Evol.">
        <title>Comparative genome analysis of fish pathogen Flavobacterium columnare reveals extensive sequence diversity within the species.</title>
        <authorList>
            <person name="Kayansamruaj P."/>
            <person name="Dong H.T."/>
            <person name="Hirono I."/>
            <person name="Kondo H."/>
            <person name="Senapin S."/>
            <person name="Rodkhum C."/>
        </authorList>
    </citation>
    <scope>NUCLEOTIDE SEQUENCE [LARGE SCALE GENOMIC DNA]</scope>
    <source>
        <strain evidence="12 13">1215</strain>
    </source>
</reference>
<keyword evidence="5" id="KW-0862">Zinc</keyword>
<dbReference type="InterPro" id="IPR050681">
    <property type="entry name" value="CDF/SLC30A"/>
</dbReference>
<keyword evidence="6 9" id="KW-1133">Transmembrane helix</keyword>
<evidence type="ECO:0000256" key="5">
    <source>
        <dbReference type="ARBA" id="ARBA00022906"/>
    </source>
</evidence>
<dbReference type="SUPFAM" id="SSF161111">
    <property type="entry name" value="Cation efflux protein transmembrane domain-like"/>
    <property type="match status" value="1"/>
</dbReference>
<dbReference type="SUPFAM" id="SSF160240">
    <property type="entry name" value="Cation efflux protein cytoplasmic domain-like"/>
    <property type="match status" value="1"/>
</dbReference>
<dbReference type="RefSeq" id="WP_088392578.1">
    <property type="nucleotide sequence ID" value="NZ_MTCZ01000060.1"/>
</dbReference>
<dbReference type="NCBIfam" id="TIGR01297">
    <property type="entry name" value="CDF"/>
    <property type="match status" value="1"/>
</dbReference>
<evidence type="ECO:0000313" key="13">
    <source>
        <dbReference type="Proteomes" id="UP000197768"/>
    </source>
</evidence>
<feature type="transmembrane region" description="Helical" evidence="9">
    <location>
        <begin position="122"/>
        <end position="142"/>
    </location>
</feature>
<feature type="transmembrane region" description="Helical" evidence="9">
    <location>
        <begin position="20"/>
        <end position="40"/>
    </location>
</feature>
<proteinExistence type="inferred from homology"/>
<dbReference type="Pfam" id="PF01545">
    <property type="entry name" value="Cation_efflux"/>
    <property type="match status" value="1"/>
</dbReference>
<feature type="transmembrane region" description="Helical" evidence="9">
    <location>
        <begin position="87"/>
        <end position="106"/>
    </location>
</feature>
<organism evidence="12 13">
    <name type="scientific">Flavobacterium davisii</name>
    <dbReference type="NCBI Taxonomy" id="2906077"/>
    <lineage>
        <taxon>Bacteria</taxon>
        <taxon>Pseudomonadati</taxon>
        <taxon>Bacteroidota</taxon>
        <taxon>Flavobacteriia</taxon>
        <taxon>Flavobacteriales</taxon>
        <taxon>Flavobacteriaceae</taxon>
        <taxon>Flavobacterium</taxon>
    </lineage>
</organism>
<feature type="domain" description="Cation efflux protein transmembrane" evidence="10">
    <location>
        <begin position="21"/>
        <end position="211"/>
    </location>
</feature>
<dbReference type="InterPro" id="IPR027469">
    <property type="entry name" value="Cation_efflux_TMD_sf"/>
</dbReference>
<dbReference type="PANTHER" id="PTHR11562:SF17">
    <property type="entry name" value="RE54080P-RELATED"/>
    <property type="match status" value="1"/>
</dbReference>
<dbReference type="InterPro" id="IPR002524">
    <property type="entry name" value="Cation_efflux"/>
</dbReference>
<keyword evidence="5" id="KW-0864">Zinc transport</keyword>
<dbReference type="PANTHER" id="PTHR11562">
    <property type="entry name" value="CATION EFFLUX PROTEIN/ ZINC TRANSPORTER"/>
    <property type="match status" value="1"/>
</dbReference>
<protein>
    <submittedName>
        <fullName evidence="12">Cation transporter</fullName>
    </submittedName>
</protein>
<evidence type="ECO:0000256" key="1">
    <source>
        <dbReference type="ARBA" id="ARBA00004141"/>
    </source>
</evidence>
<feature type="transmembrane region" description="Helical" evidence="9">
    <location>
        <begin position="180"/>
        <end position="203"/>
    </location>
</feature>
<evidence type="ECO:0000256" key="7">
    <source>
        <dbReference type="ARBA" id="ARBA00023065"/>
    </source>
</evidence>
<comment type="subcellular location">
    <subcellularLocation>
        <location evidence="1">Membrane</location>
        <topology evidence="1">Multi-pass membrane protein</topology>
    </subcellularLocation>
</comment>
<dbReference type="Pfam" id="PF16916">
    <property type="entry name" value="ZT_dimer"/>
    <property type="match status" value="1"/>
</dbReference>
<evidence type="ECO:0000259" key="11">
    <source>
        <dbReference type="Pfam" id="PF16916"/>
    </source>
</evidence>
<dbReference type="AlphaFoldDB" id="A0A246GII6"/>
<dbReference type="Proteomes" id="UP000197768">
    <property type="component" value="Unassembled WGS sequence"/>
</dbReference>
<dbReference type="GO" id="GO:0005886">
    <property type="term" value="C:plasma membrane"/>
    <property type="evidence" value="ECO:0007669"/>
    <property type="project" value="TreeGrafter"/>
</dbReference>
<comment type="similarity">
    <text evidence="2">Belongs to the cation diffusion facilitator (CDF) transporter (TC 2.A.4) family. SLC30A subfamily.</text>
</comment>
<keyword evidence="3" id="KW-0813">Transport</keyword>
<dbReference type="Gene3D" id="3.30.70.1350">
    <property type="entry name" value="Cation efflux protein, cytoplasmic domain"/>
    <property type="match status" value="1"/>
</dbReference>
<evidence type="ECO:0000256" key="3">
    <source>
        <dbReference type="ARBA" id="ARBA00022448"/>
    </source>
</evidence>
<evidence type="ECO:0000259" key="10">
    <source>
        <dbReference type="Pfam" id="PF01545"/>
    </source>
</evidence>
<feature type="transmembrane region" description="Helical" evidence="9">
    <location>
        <begin position="46"/>
        <end position="66"/>
    </location>
</feature>
<evidence type="ECO:0000313" key="12">
    <source>
        <dbReference type="EMBL" id="OWP84026.1"/>
    </source>
</evidence>
<keyword evidence="8 9" id="KW-0472">Membrane</keyword>
<evidence type="ECO:0000256" key="8">
    <source>
        <dbReference type="ARBA" id="ARBA00023136"/>
    </source>
</evidence>
<dbReference type="GO" id="GO:0005385">
    <property type="term" value="F:zinc ion transmembrane transporter activity"/>
    <property type="evidence" value="ECO:0007669"/>
    <property type="project" value="TreeGrafter"/>
</dbReference>
<keyword evidence="4 9" id="KW-0812">Transmembrane</keyword>
<evidence type="ECO:0000256" key="9">
    <source>
        <dbReference type="SAM" id="Phobius"/>
    </source>
</evidence>
<evidence type="ECO:0000256" key="2">
    <source>
        <dbReference type="ARBA" id="ARBA00008873"/>
    </source>
</evidence>
<name>A0A246GII6_9FLAO</name>
<sequence length="304" mass="34476">MSHSHNHVHIHKHEVEGKNLVFSIFLNLLITVAQVVGGIISGSLALISDALHNFSDVLSLVFSLVAHKLSRRKASIDQTFGYKRAELISAFVNAMTLLIVAVILGFEAIKRFFHPEPIQSNLVIWLALLGIVANGLSVLLLQKDAEHNLNMKSAYLHLLTDMMASVAVLVGGLLMKFYGWFWVDSVMTLLISIYLIYVGIDLLKSSTKMLMLFTPEEIDIKTIVREVHKIPGVGKLHHIHVWYLNEEELHLEAHLDCAEDIRMSEFNDLLHQIESVLFQKFGINHINIQPEYKKEDPKEFIVQD</sequence>
<keyword evidence="7" id="KW-0406">Ion transport</keyword>
<feature type="domain" description="Cation efflux protein cytoplasmic" evidence="11">
    <location>
        <begin position="215"/>
        <end position="291"/>
    </location>
</feature>
<dbReference type="EMBL" id="MTCZ01000060">
    <property type="protein sequence ID" value="OWP84026.1"/>
    <property type="molecule type" value="Genomic_DNA"/>
</dbReference>
<dbReference type="InterPro" id="IPR058533">
    <property type="entry name" value="Cation_efflux_TM"/>
</dbReference>
<dbReference type="Gene3D" id="1.20.1510.10">
    <property type="entry name" value="Cation efflux protein transmembrane domain"/>
    <property type="match status" value="1"/>
</dbReference>
<gene>
    <name evidence="12" type="ORF">BWK59_07495</name>
</gene>